<reference evidence="2" key="1">
    <citation type="submission" date="2022-11" db="UniProtKB">
        <authorList>
            <consortium name="WormBaseParasite"/>
        </authorList>
    </citation>
    <scope>IDENTIFICATION</scope>
</reference>
<protein>
    <submittedName>
        <fullName evidence="2">Peptidase M10 metallopeptidase domain-containing protein</fullName>
    </submittedName>
</protein>
<dbReference type="WBParaSite" id="PS1159_v2.g14638.t1">
    <property type="protein sequence ID" value="PS1159_v2.g14638.t1"/>
    <property type="gene ID" value="PS1159_v2.g14638"/>
</dbReference>
<organism evidence="1 2">
    <name type="scientific">Panagrolaimus sp. PS1159</name>
    <dbReference type="NCBI Taxonomy" id="55785"/>
    <lineage>
        <taxon>Eukaryota</taxon>
        <taxon>Metazoa</taxon>
        <taxon>Ecdysozoa</taxon>
        <taxon>Nematoda</taxon>
        <taxon>Chromadorea</taxon>
        <taxon>Rhabditida</taxon>
        <taxon>Tylenchina</taxon>
        <taxon>Panagrolaimomorpha</taxon>
        <taxon>Panagrolaimoidea</taxon>
        <taxon>Panagrolaimidae</taxon>
        <taxon>Panagrolaimus</taxon>
    </lineage>
</organism>
<dbReference type="Proteomes" id="UP000887580">
    <property type="component" value="Unplaced"/>
</dbReference>
<sequence length="191" mass="21468">MFIKILLSLLLLGFVEIIYGAPTSNANPWGKKNVTYTIIDDPMNLSPVEIRPILSKAFNAWSSVIPLNFIEVEQNSTTKADIEVIFTSSEGNPLFADRSGFVIPYKTIYLFTDSPRTINIIGQNVDQIQTDFYYEALYNVGKVLGLRDSRNKNSMMYTGYTTPVDSSGNYIEPKLSAEDIKAAQKIYGQRK</sequence>
<evidence type="ECO:0000313" key="1">
    <source>
        <dbReference type="Proteomes" id="UP000887580"/>
    </source>
</evidence>
<proteinExistence type="predicted"/>
<accession>A0AC35F726</accession>
<name>A0AC35F726_9BILA</name>
<evidence type="ECO:0000313" key="2">
    <source>
        <dbReference type="WBParaSite" id="PS1159_v2.g14638.t1"/>
    </source>
</evidence>